<keyword evidence="2" id="KW-0812">Transmembrane</keyword>
<feature type="compositionally biased region" description="Basic and acidic residues" evidence="1">
    <location>
        <begin position="84"/>
        <end position="100"/>
    </location>
</feature>
<dbReference type="AlphaFoldDB" id="A0A375BTC3"/>
<name>A0A375BTC3_9BURK</name>
<dbReference type="EMBL" id="OFSP01000020">
    <property type="protein sequence ID" value="SOY52552.1"/>
    <property type="molecule type" value="Genomic_DNA"/>
</dbReference>
<keyword evidence="2" id="KW-0472">Membrane</keyword>
<keyword evidence="2" id="KW-1133">Transmembrane helix</keyword>
<accession>A0A375BTC3</accession>
<organism evidence="3">
    <name type="scientific">Cupriavidus taiwanensis</name>
    <dbReference type="NCBI Taxonomy" id="164546"/>
    <lineage>
        <taxon>Bacteria</taxon>
        <taxon>Pseudomonadati</taxon>
        <taxon>Pseudomonadota</taxon>
        <taxon>Betaproteobacteria</taxon>
        <taxon>Burkholderiales</taxon>
        <taxon>Burkholderiaceae</taxon>
        <taxon>Cupriavidus</taxon>
    </lineage>
</organism>
<reference evidence="3" key="1">
    <citation type="submission" date="2018-01" db="EMBL/GenBank/DDBJ databases">
        <authorList>
            <person name="Clerissi C."/>
        </authorList>
    </citation>
    <scope>NUCLEOTIDE SEQUENCE</scope>
    <source>
        <strain evidence="3">Cupriavidus taiwanensis STM 3521</strain>
    </source>
</reference>
<protein>
    <submittedName>
        <fullName evidence="3">Uncharacterized protein</fullName>
    </submittedName>
</protein>
<evidence type="ECO:0000256" key="1">
    <source>
        <dbReference type="SAM" id="MobiDB-lite"/>
    </source>
</evidence>
<feature type="region of interest" description="Disordered" evidence="1">
    <location>
        <begin position="83"/>
        <end position="171"/>
    </location>
</feature>
<feature type="compositionally biased region" description="Basic residues" evidence="1">
    <location>
        <begin position="114"/>
        <end position="124"/>
    </location>
</feature>
<feature type="transmembrane region" description="Helical" evidence="2">
    <location>
        <begin position="12"/>
        <end position="34"/>
    </location>
</feature>
<evidence type="ECO:0000313" key="3">
    <source>
        <dbReference type="EMBL" id="SOY52552.1"/>
    </source>
</evidence>
<dbReference type="Proteomes" id="UP000256297">
    <property type="component" value="Chromosome CBM2589_b"/>
</dbReference>
<proteinExistence type="predicted"/>
<comment type="caution">
    <text evidence="3">The sequence shown here is derived from an EMBL/GenBank/DDBJ whole genome shotgun (WGS) entry which is preliminary data.</text>
</comment>
<evidence type="ECO:0000256" key="2">
    <source>
        <dbReference type="SAM" id="Phobius"/>
    </source>
</evidence>
<sequence>MHQIHTWRRETIHHIFLSLCIYLNLFAIAAGQISAAAQEAYVKLTIPLQYFSFCIKLVFPRVSHGYWEKCLKKHHRSAYFLSDRTGRNHREPARTEQGRRRTDRRRSAQGSRSRPSRPTRHRPGARAVGPPPLAPAEAFPRPGRGGSPPPFRPVGGRPRDRSLRRQHRLRP</sequence>
<gene>
    <name evidence="3" type="ORF">CBM2589_B270014</name>
</gene>